<protein>
    <submittedName>
        <fullName evidence="5">S-adenosylmethionine:tRNA ribosyltransferase-isomerase</fullName>
    </submittedName>
</protein>
<keyword evidence="3" id="KW-0949">S-adenosyl-L-methionine</keyword>
<dbReference type="KEGG" id="ark:D6B99_16080"/>
<evidence type="ECO:0000313" key="5">
    <source>
        <dbReference type="EMBL" id="AYD48997.1"/>
    </source>
</evidence>
<name>A0A386HSS6_9BACT</name>
<dbReference type="GO" id="GO:0008616">
    <property type="term" value="P:tRNA queuosine(34) biosynthetic process"/>
    <property type="evidence" value="ECO:0007669"/>
    <property type="project" value="UniProtKB-KW"/>
</dbReference>
<organism evidence="5 6">
    <name type="scientific">Arachidicoccus soli</name>
    <dbReference type="NCBI Taxonomy" id="2341117"/>
    <lineage>
        <taxon>Bacteria</taxon>
        <taxon>Pseudomonadati</taxon>
        <taxon>Bacteroidota</taxon>
        <taxon>Chitinophagia</taxon>
        <taxon>Chitinophagales</taxon>
        <taxon>Chitinophagaceae</taxon>
        <taxon>Arachidicoccus</taxon>
    </lineage>
</organism>
<proteinExistence type="predicted"/>
<dbReference type="EMBL" id="CP032489">
    <property type="protein sequence ID" value="AYD48997.1"/>
    <property type="molecule type" value="Genomic_DNA"/>
</dbReference>
<accession>A0A386HSS6</accession>
<evidence type="ECO:0000313" key="6">
    <source>
        <dbReference type="Proteomes" id="UP000266118"/>
    </source>
</evidence>
<keyword evidence="1" id="KW-0963">Cytoplasm</keyword>
<dbReference type="OrthoDB" id="9805933at2"/>
<dbReference type="Gene3D" id="2.40.10.240">
    <property type="entry name" value="QueA-like"/>
    <property type="match status" value="1"/>
</dbReference>
<keyword evidence="2 5" id="KW-0808">Transferase</keyword>
<reference evidence="5 6" key="1">
    <citation type="submission" date="2018-09" db="EMBL/GenBank/DDBJ databases">
        <title>Arachidicoccus sp. nov., a bacterium isolated from soil.</title>
        <authorList>
            <person name="Weon H.-Y."/>
            <person name="Kwon S.-W."/>
            <person name="Lee S.A."/>
        </authorList>
    </citation>
    <scope>NUCLEOTIDE SEQUENCE [LARGE SCALE GENOMIC DNA]</scope>
    <source>
        <strain evidence="5 6">KIS59-12</strain>
    </source>
</reference>
<dbReference type="AlphaFoldDB" id="A0A386HSS6"/>
<evidence type="ECO:0000256" key="1">
    <source>
        <dbReference type="ARBA" id="ARBA00022490"/>
    </source>
</evidence>
<dbReference type="PANTHER" id="PTHR30307:SF0">
    <property type="entry name" value="S-ADENOSYLMETHIONINE:TRNA RIBOSYLTRANSFERASE-ISOMERASE"/>
    <property type="match status" value="1"/>
</dbReference>
<keyword evidence="4" id="KW-0671">Queuosine biosynthesis</keyword>
<dbReference type="InterPro" id="IPR042119">
    <property type="entry name" value="QueA_dom2"/>
</dbReference>
<evidence type="ECO:0000256" key="3">
    <source>
        <dbReference type="ARBA" id="ARBA00022691"/>
    </source>
</evidence>
<sequence length="403" mass="46165">MHPKQLSINDFTYELPDQKIAKFPLETRDESKLLIYKNGEIADDIYAYLPSYLPEKSFLVFNNTKVVEARLLFEKESGSTVELFCLEPADDYSDITTAMLQKQKVLWKCLIGGAKKWKEGLLRKVIPNHQNKYLNAQKVEKRKDYFLIEFTWEDPDLSFAEILHLLGQIPVPPYLNRKAEEKDKETYQTVYAKYEGSVAAPTAGLHFTETLLQNLKNRNIHSSFVTLHVGAGTFKPVKADSMQAHEMHAEFIDVSLLFLEELLHNISEKIVVVGTTSMRTVESLYWMGVKVLSKIEDYTMVSQWEPYELPQHFSATESLNALIGVLKDKNATRLLARTQIIIAPGYPLQIVDGLITNFHQPKSTLLLLVAAVVGNDWKKIYQHALNQDYRFLSYGDGSLLWKN</sequence>
<evidence type="ECO:0000256" key="4">
    <source>
        <dbReference type="ARBA" id="ARBA00022785"/>
    </source>
</evidence>
<dbReference type="Pfam" id="PF02547">
    <property type="entry name" value="Queuosine_synth"/>
    <property type="match status" value="1"/>
</dbReference>
<dbReference type="Gene3D" id="3.40.1780.10">
    <property type="entry name" value="QueA-like"/>
    <property type="match status" value="1"/>
</dbReference>
<keyword evidence="5" id="KW-0413">Isomerase</keyword>
<keyword evidence="6" id="KW-1185">Reference proteome</keyword>
<gene>
    <name evidence="5" type="ORF">D6B99_16080</name>
</gene>
<dbReference type="InterPro" id="IPR042118">
    <property type="entry name" value="QueA_dom1"/>
</dbReference>
<dbReference type="RefSeq" id="WP_119990281.1">
    <property type="nucleotide sequence ID" value="NZ_CP032489.1"/>
</dbReference>
<evidence type="ECO:0000256" key="2">
    <source>
        <dbReference type="ARBA" id="ARBA00022679"/>
    </source>
</evidence>
<dbReference type="PANTHER" id="PTHR30307">
    <property type="entry name" value="S-ADENOSYLMETHIONINE:TRNA RIBOSYLTRANSFERASE-ISOMERASE"/>
    <property type="match status" value="1"/>
</dbReference>
<dbReference type="SUPFAM" id="SSF111337">
    <property type="entry name" value="QueA-like"/>
    <property type="match status" value="1"/>
</dbReference>
<dbReference type="Proteomes" id="UP000266118">
    <property type="component" value="Chromosome"/>
</dbReference>
<dbReference type="GO" id="GO:0051075">
    <property type="term" value="F:S-adenosylmethionine:tRNA ribosyltransferase-isomerase activity"/>
    <property type="evidence" value="ECO:0007669"/>
    <property type="project" value="TreeGrafter"/>
</dbReference>
<dbReference type="InterPro" id="IPR003699">
    <property type="entry name" value="QueA"/>
</dbReference>
<dbReference type="InterPro" id="IPR036100">
    <property type="entry name" value="QueA_sf"/>
</dbReference>